<dbReference type="SMART" id="SM00744">
    <property type="entry name" value="RINGv"/>
    <property type="match status" value="1"/>
</dbReference>
<dbReference type="GO" id="GO:1990116">
    <property type="term" value="P:ribosome-associated ubiquitin-dependent protein catabolic process"/>
    <property type="evidence" value="ECO:0007669"/>
    <property type="project" value="UniProtKB-UniRule"/>
</dbReference>
<dbReference type="InterPro" id="IPR056241">
    <property type="entry name" value="LTN1_HEAT_5th"/>
</dbReference>
<comment type="similarity">
    <text evidence="4 16">Belongs to the LTN1 family.</text>
</comment>
<dbReference type="Pfam" id="PF22999">
    <property type="entry name" value="LTN1_E3_ligase_6th"/>
    <property type="match status" value="1"/>
</dbReference>
<dbReference type="AlphaFoldDB" id="R7TLS3"/>
<dbReference type="CDD" id="cd16491">
    <property type="entry name" value="RING-CH-C4HC3_LTN1"/>
    <property type="match status" value="1"/>
</dbReference>
<evidence type="ECO:0000256" key="9">
    <source>
        <dbReference type="ARBA" id="ARBA00022723"/>
    </source>
</evidence>
<dbReference type="InterPro" id="IPR011016">
    <property type="entry name" value="Znf_RING-CH"/>
</dbReference>
<proteinExistence type="inferred from homology"/>
<comment type="pathway">
    <text evidence="3 16">Protein modification; protein ubiquitination.</text>
</comment>
<keyword evidence="11 15" id="KW-0863">Zinc-finger</keyword>
<dbReference type="EMBL" id="AMQN01013280">
    <property type="status" value="NOT_ANNOTATED_CDS"/>
    <property type="molecule type" value="Genomic_DNA"/>
</dbReference>
<dbReference type="GO" id="GO:0008270">
    <property type="term" value="F:zinc ion binding"/>
    <property type="evidence" value="ECO:0007669"/>
    <property type="project" value="UniProtKB-KW"/>
</dbReference>
<reference evidence="19" key="3">
    <citation type="submission" date="2015-06" db="UniProtKB">
        <authorList>
            <consortium name="EnsemblMetazoa"/>
        </authorList>
    </citation>
    <scope>IDENTIFICATION</scope>
</reference>
<dbReference type="EnsemblMetazoa" id="CapteT134735">
    <property type="protein sequence ID" value="CapteP134735"/>
    <property type="gene ID" value="CapteG134735"/>
</dbReference>
<keyword evidence="12 16" id="KW-0833">Ubl conjugation pathway</keyword>
<dbReference type="FunFam" id="3.30.40.10:FF:000038">
    <property type="entry name" value="E3 ubiquitin-protein ligase listerin"/>
    <property type="match status" value="1"/>
</dbReference>
<protein>
    <recommendedName>
        <fullName evidence="6 16">E3 ubiquitin-protein ligase listerin</fullName>
        <ecNumber evidence="5 16">2.3.2.27</ecNumber>
    </recommendedName>
    <alternativeName>
        <fullName evidence="14 16">RING-type E3 ubiquitin transferase listerin</fullName>
    </alternativeName>
</protein>
<keyword evidence="13 16" id="KW-0862">Zinc</keyword>
<organism evidence="18">
    <name type="scientific">Capitella teleta</name>
    <name type="common">Polychaete worm</name>
    <dbReference type="NCBI Taxonomy" id="283909"/>
    <lineage>
        <taxon>Eukaryota</taxon>
        <taxon>Metazoa</taxon>
        <taxon>Spiralia</taxon>
        <taxon>Lophotrochozoa</taxon>
        <taxon>Annelida</taxon>
        <taxon>Polychaeta</taxon>
        <taxon>Sedentaria</taxon>
        <taxon>Scolecida</taxon>
        <taxon>Capitellidae</taxon>
        <taxon>Capitella</taxon>
    </lineage>
</organism>
<dbReference type="GO" id="GO:0072344">
    <property type="term" value="P:rescue of stalled ribosome"/>
    <property type="evidence" value="ECO:0007669"/>
    <property type="project" value="UniProtKB-UniRule"/>
</dbReference>
<keyword evidence="20" id="KW-1185">Reference proteome</keyword>
<sequence>GGIGHLSVFRHCLHANEMHSMPFGIDCRVDLAVVKGLLTQIQSWREQHEQLFLFDSDMQTFDWNLIAFNREVAHLLADFVVLLPKELSSDEWDFVLCTLVSFMQTCHESSSSLPSNGKCQAFATIVFHLLSRVTACMQTVIPASEAEFPSNLLSEWNEFFSEAAYSLLLPLFIHITGMCGLSDGSAESHLLPAFCAAVSLCPVQHLENHNLPAKLTADDDSGLPDDLLTLVNHFCPLLLSEHRCVQISAFRVVMSVIPCLTSAMNAENDKTIDENSSEKEKEAKCPPLPIMTSLDLSSQTVEVILHDSAMGETIVIEPFITEHNLTFGYLLTWRLLLALVQQAPSQLRAEYAEHLKSTLAVDVLMLNLFRLMPQSPIRDLKESLTSNSASESLCTTTSLSVELQHLACSVYAQCLKDLPAVLRQWWNSHDRHSARIVEEYTTQYVSPILIQEEIAQVQAAADNSTDDNLSVKGRPMAREVVASFQMEEVTMELLVQLPPNFPLGVMQVETVRRVGVATAQWRNWMLQLTTFLMHQNGSIMDGLSLWKKNVDKRFEGIEDCMICFSVIHGTTAQVPKLKCRTCKKKYHSACLYKWFNSSNGTACPLCRNLF</sequence>
<evidence type="ECO:0000256" key="11">
    <source>
        <dbReference type="ARBA" id="ARBA00022771"/>
    </source>
</evidence>
<keyword evidence="9 16" id="KW-0479">Metal-binding</keyword>
<dbReference type="EMBL" id="KB310096">
    <property type="protein sequence ID" value="ELT92501.1"/>
    <property type="molecule type" value="Genomic_DNA"/>
</dbReference>
<evidence type="ECO:0000256" key="6">
    <source>
        <dbReference type="ARBA" id="ARBA00017157"/>
    </source>
</evidence>
<comment type="subcellular location">
    <subcellularLocation>
        <location evidence="2">Cytoplasm</location>
        <location evidence="2">Cytosol</location>
    </subcellularLocation>
</comment>
<dbReference type="PROSITE" id="PS50089">
    <property type="entry name" value="ZF_RING_2"/>
    <property type="match status" value="1"/>
</dbReference>
<dbReference type="PANTHER" id="PTHR12389">
    <property type="entry name" value="ZINC FINGER PROTEIN 294"/>
    <property type="match status" value="1"/>
</dbReference>
<dbReference type="InterPro" id="IPR054478">
    <property type="entry name" value="LTN1_UBC"/>
</dbReference>
<dbReference type="OrthoDB" id="6108at2759"/>
<dbReference type="InterPro" id="IPR013083">
    <property type="entry name" value="Znf_RING/FYVE/PHD"/>
</dbReference>
<evidence type="ECO:0000313" key="20">
    <source>
        <dbReference type="Proteomes" id="UP000014760"/>
    </source>
</evidence>
<dbReference type="Gene3D" id="3.30.40.10">
    <property type="entry name" value="Zinc/RING finger domain, C3HC4 (zinc finger)"/>
    <property type="match status" value="1"/>
</dbReference>
<evidence type="ECO:0000256" key="7">
    <source>
        <dbReference type="ARBA" id="ARBA00022490"/>
    </source>
</evidence>
<evidence type="ECO:0000256" key="15">
    <source>
        <dbReference type="PROSITE-ProRule" id="PRU00175"/>
    </source>
</evidence>
<evidence type="ECO:0000256" key="1">
    <source>
        <dbReference type="ARBA" id="ARBA00000900"/>
    </source>
</evidence>
<dbReference type="EC" id="2.3.2.27" evidence="5 16"/>
<evidence type="ECO:0000259" key="17">
    <source>
        <dbReference type="PROSITE" id="PS50089"/>
    </source>
</evidence>
<dbReference type="PANTHER" id="PTHR12389:SF0">
    <property type="entry name" value="E3 UBIQUITIN-PROTEIN LIGASE LISTERIN"/>
    <property type="match status" value="1"/>
</dbReference>
<evidence type="ECO:0000256" key="5">
    <source>
        <dbReference type="ARBA" id="ARBA00012483"/>
    </source>
</evidence>
<feature type="domain" description="RING-type" evidence="17">
    <location>
        <begin position="560"/>
        <end position="607"/>
    </location>
</feature>
<evidence type="ECO:0000256" key="3">
    <source>
        <dbReference type="ARBA" id="ARBA00004906"/>
    </source>
</evidence>
<dbReference type="Pfam" id="PF23009">
    <property type="entry name" value="UBC_like"/>
    <property type="match status" value="1"/>
</dbReference>
<evidence type="ECO:0000313" key="18">
    <source>
        <dbReference type="EMBL" id="ELT92501.1"/>
    </source>
</evidence>
<keyword evidence="8 16" id="KW-0808">Transferase</keyword>
<dbReference type="Pfam" id="PF24618">
    <property type="entry name" value="LTN1_E3_ligase_5th"/>
    <property type="match status" value="1"/>
</dbReference>
<evidence type="ECO:0000256" key="16">
    <source>
        <dbReference type="RuleBase" id="RU367090"/>
    </source>
</evidence>
<dbReference type="InterPro" id="IPR054477">
    <property type="entry name" value="LTN1_E3_ligase_6th"/>
</dbReference>
<evidence type="ECO:0000256" key="8">
    <source>
        <dbReference type="ARBA" id="ARBA00022679"/>
    </source>
</evidence>
<reference evidence="20" key="1">
    <citation type="submission" date="2012-12" db="EMBL/GenBank/DDBJ databases">
        <authorList>
            <person name="Hellsten U."/>
            <person name="Grimwood J."/>
            <person name="Chapman J.A."/>
            <person name="Shapiro H."/>
            <person name="Aerts A."/>
            <person name="Otillar R.P."/>
            <person name="Terry A.Y."/>
            <person name="Boore J.L."/>
            <person name="Simakov O."/>
            <person name="Marletaz F."/>
            <person name="Cho S.-J."/>
            <person name="Edsinger-Gonzales E."/>
            <person name="Havlak P."/>
            <person name="Kuo D.-H."/>
            <person name="Larsson T."/>
            <person name="Lv J."/>
            <person name="Arendt D."/>
            <person name="Savage R."/>
            <person name="Osoegawa K."/>
            <person name="de Jong P."/>
            <person name="Lindberg D.R."/>
            <person name="Seaver E.C."/>
            <person name="Weisblat D.A."/>
            <person name="Putnam N.H."/>
            <person name="Grigoriev I.V."/>
            <person name="Rokhsar D.S."/>
        </authorList>
    </citation>
    <scope>NUCLEOTIDE SEQUENCE</scope>
    <source>
        <strain evidence="20">I ESC-2004</strain>
    </source>
</reference>
<keyword evidence="10" id="KW-0677">Repeat</keyword>
<accession>R7TLS3</accession>
<dbReference type="SUPFAM" id="SSF57850">
    <property type="entry name" value="RING/U-box"/>
    <property type="match status" value="1"/>
</dbReference>
<comment type="subunit">
    <text evidence="16">Component of the ribosome quality control complex (RQC).</text>
</comment>
<dbReference type="InterPro" id="IPR039804">
    <property type="entry name" value="RING-CH-C4HC3_LTN1"/>
</dbReference>
<dbReference type="InterPro" id="IPR039795">
    <property type="entry name" value="LTN1/Rkr1"/>
</dbReference>
<dbReference type="OMA" id="MNISHEH"/>
<comment type="catalytic activity">
    <reaction evidence="1 16">
        <text>S-ubiquitinyl-[E2 ubiquitin-conjugating enzyme]-L-cysteine + [acceptor protein]-L-lysine = [E2 ubiquitin-conjugating enzyme]-L-cysteine + N(6)-ubiquitinyl-[acceptor protein]-L-lysine.</text>
        <dbReference type="EC" id="2.3.2.27"/>
    </reaction>
</comment>
<dbReference type="GO" id="GO:1990112">
    <property type="term" value="C:RQC complex"/>
    <property type="evidence" value="ECO:0007669"/>
    <property type="project" value="UniProtKB-UniRule"/>
</dbReference>
<evidence type="ECO:0000256" key="12">
    <source>
        <dbReference type="ARBA" id="ARBA00022786"/>
    </source>
</evidence>
<evidence type="ECO:0000256" key="4">
    <source>
        <dbReference type="ARBA" id="ARBA00007997"/>
    </source>
</evidence>
<evidence type="ECO:0000256" key="10">
    <source>
        <dbReference type="ARBA" id="ARBA00022737"/>
    </source>
</evidence>
<gene>
    <name evidence="18" type="ORF">CAPTEDRAFT_134735</name>
</gene>
<evidence type="ECO:0000256" key="2">
    <source>
        <dbReference type="ARBA" id="ARBA00004514"/>
    </source>
</evidence>
<dbReference type="InterPro" id="IPR001841">
    <property type="entry name" value="Znf_RING"/>
</dbReference>
<feature type="non-terminal residue" evidence="18">
    <location>
        <position position="1"/>
    </location>
</feature>
<keyword evidence="7" id="KW-0963">Cytoplasm</keyword>
<evidence type="ECO:0000256" key="13">
    <source>
        <dbReference type="ARBA" id="ARBA00022833"/>
    </source>
</evidence>
<dbReference type="Proteomes" id="UP000014760">
    <property type="component" value="Unassembled WGS sequence"/>
</dbReference>
<dbReference type="HOGENOM" id="CLU_028714_0_0_1"/>
<dbReference type="UniPathway" id="UPA00143"/>
<dbReference type="GO" id="GO:0061630">
    <property type="term" value="F:ubiquitin protein ligase activity"/>
    <property type="evidence" value="ECO:0007669"/>
    <property type="project" value="UniProtKB-UniRule"/>
</dbReference>
<dbReference type="GO" id="GO:0016567">
    <property type="term" value="P:protein ubiquitination"/>
    <property type="evidence" value="ECO:0007669"/>
    <property type="project" value="UniProtKB-UniPathway"/>
</dbReference>
<dbReference type="STRING" id="283909.R7TLS3"/>
<name>R7TLS3_CAPTE</name>
<evidence type="ECO:0000313" key="19">
    <source>
        <dbReference type="EnsemblMetazoa" id="CapteP134735"/>
    </source>
</evidence>
<reference evidence="18 20" key="2">
    <citation type="journal article" date="2013" name="Nature">
        <title>Insights into bilaterian evolution from three spiralian genomes.</title>
        <authorList>
            <person name="Simakov O."/>
            <person name="Marletaz F."/>
            <person name="Cho S.J."/>
            <person name="Edsinger-Gonzales E."/>
            <person name="Havlak P."/>
            <person name="Hellsten U."/>
            <person name="Kuo D.H."/>
            <person name="Larsson T."/>
            <person name="Lv J."/>
            <person name="Arendt D."/>
            <person name="Savage R."/>
            <person name="Osoegawa K."/>
            <person name="de Jong P."/>
            <person name="Grimwood J."/>
            <person name="Chapman J.A."/>
            <person name="Shapiro H."/>
            <person name="Aerts A."/>
            <person name="Otillar R.P."/>
            <person name="Terry A.Y."/>
            <person name="Boore J.L."/>
            <person name="Grigoriev I.V."/>
            <person name="Lindberg D.R."/>
            <person name="Seaver E.C."/>
            <person name="Weisblat D.A."/>
            <person name="Putnam N.H."/>
            <person name="Rokhsar D.S."/>
        </authorList>
    </citation>
    <scope>NUCLEOTIDE SEQUENCE</scope>
    <source>
        <strain evidence="18 20">I ESC-2004</strain>
    </source>
</reference>
<comment type="function">
    <text evidence="16">E3 ubiquitin-protein ligase. Component of the ribosome quality control complex (RQC), a ribosome-associated complex that mediates ubiquitination and extraction of incompletely synthesized nascent chains for proteasomal degradation.</text>
</comment>
<dbReference type="GO" id="GO:0043023">
    <property type="term" value="F:ribosomal large subunit binding"/>
    <property type="evidence" value="ECO:0007669"/>
    <property type="project" value="TreeGrafter"/>
</dbReference>
<evidence type="ECO:0000256" key="14">
    <source>
        <dbReference type="ARBA" id="ARBA00032366"/>
    </source>
</evidence>
<dbReference type="GO" id="GO:0005829">
    <property type="term" value="C:cytosol"/>
    <property type="evidence" value="ECO:0007669"/>
    <property type="project" value="UniProtKB-SubCell"/>
</dbReference>